<evidence type="ECO:0000256" key="4">
    <source>
        <dbReference type="ARBA" id="ARBA00022801"/>
    </source>
</evidence>
<reference evidence="10" key="1">
    <citation type="submission" date="2024-03" db="EMBL/GenBank/DDBJ databases">
        <authorList>
            <consortium name="ELIXIR-Norway"/>
            <consortium name="Elixir Norway"/>
        </authorList>
    </citation>
    <scope>NUCLEOTIDE SEQUENCE</scope>
</reference>
<evidence type="ECO:0000259" key="9">
    <source>
        <dbReference type="Pfam" id="PF01095"/>
    </source>
</evidence>
<sequence length="390" mass="41973">MASLRRTGNLWWGLRILAAVLLLVSQLPGAVEGRDTPEQHKKHAKEAVEQEYKDWLGRVGAGYTAKKAALVSGVEDTLASQVASFANQLSTASTRTIVVDKSGKGNYKTVQAAVNSVKNGNSQRVIIQINAGTYNEKIKIPSSKPYITFYGPAGAAKTILVYGDTAAKAGGTSLSASITVASDGFIARGISFRNSAPAPVGGAVGRQAVALLIQGDMAAFYDCSFYGAQDTLYDKTGRHYFKDCYIQGSIDFIFGDGQSLYENCHLNSIANPWSGSLTAQKRSSKGEDTGFSFLDCVVTGSGPIYLGRAWGPYSRVVFIRTYFEDLIIPAGWYDWGVTSRTKTVYYGQYECSGPGANTAGRVKWALNLTAAQAEPFETVNFIDGESWLAL</sequence>
<evidence type="ECO:0000256" key="5">
    <source>
        <dbReference type="ARBA" id="ARBA00023085"/>
    </source>
</evidence>
<dbReference type="InterPro" id="IPR033131">
    <property type="entry name" value="Pectinesterase_Asp_AS"/>
</dbReference>
<feature type="domain" description="Pectinesterase catalytic" evidence="9">
    <location>
        <begin position="97"/>
        <end position="385"/>
    </location>
</feature>
<evidence type="ECO:0000256" key="6">
    <source>
        <dbReference type="ARBA" id="ARBA00047928"/>
    </source>
</evidence>
<gene>
    <name evidence="10" type="ORF">CSSPJE1EN2_LOCUS26744</name>
</gene>
<dbReference type="PROSITE" id="PS00503">
    <property type="entry name" value="PECTINESTERASE_2"/>
    <property type="match status" value="1"/>
</dbReference>
<feature type="signal peptide" evidence="8">
    <location>
        <begin position="1"/>
        <end position="33"/>
    </location>
</feature>
<evidence type="ECO:0000313" key="10">
    <source>
        <dbReference type="EMBL" id="CAK9856812.1"/>
    </source>
</evidence>
<dbReference type="InterPro" id="IPR011050">
    <property type="entry name" value="Pectin_lyase_fold/virulence"/>
</dbReference>
<name>A0ABP1A1D3_9BRYO</name>
<dbReference type="PANTHER" id="PTHR31321">
    <property type="entry name" value="ACYL-COA THIOESTER HYDROLASE YBHC-RELATED"/>
    <property type="match status" value="1"/>
</dbReference>
<accession>A0ABP1A1D3</accession>
<dbReference type="EC" id="3.1.1.11" evidence="3 8"/>
<organism evidence="10 11">
    <name type="scientific">Sphagnum jensenii</name>
    <dbReference type="NCBI Taxonomy" id="128206"/>
    <lineage>
        <taxon>Eukaryota</taxon>
        <taxon>Viridiplantae</taxon>
        <taxon>Streptophyta</taxon>
        <taxon>Embryophyta</taxon>
        <taxon>Bryophyta</taxon>
        <taxon>Sphagnophytina</taxon>
        <taxon>Sphagnopsida</taxon>
        <taxon>Sphagnales</taxon>
        <taxon>Sphagnaceae</taxon>
        <taxon>Sphagnum</taxon>
    </lineage>
</organism>
<keyword evidence="4 8" id="KW-0378">Hydrolase</keyword>
<evidence type="ECO:0000256" key="2">
    <source>
        <dbReference type="ARBA" id="ARBA00008891"/>
    </source>
</evidence>
<evidence type="ECO:0000256" key="7">
    <source>
        <dbReference type="PROSITE-ProRule" id="PRU10040"/>
    </source>
</evidence>
<dbReference type="SUPFAM" id="SSF51126">
    <property type="entry name" value="Pectin lyase-like"/>
    <property type="match status" value="1"/>
</dbReference>
<keyword evidence="5 8" id="KW-0063">Aspartyl esterase</keyword>
<dbReference type="EMBL" id="CAXHBF010000577">
    <property type="protein sequence ID" value="CAK9856812.1"/>
    <property type="molecule type" value="Genomic_DNA"/>
</dbReference>
<comment type="similarity">
    <text evidence="2">Belongs to the pectinesterase family.</text>
</comment>
<keyword evidence="8" id="KW-0732">Signal</keyword>
<feature type="chain" id="PRO_5044992809" description="Pectinesterase" evidence="8">
    <location>
        <begin position="34"/>
        <end position="390"/>
    </location>
</feature>
<dbReference type="InterPro" id="IPR012334">
    <property type="entry name" value="Pectin_lyas_fold"/>
</dbReference>
<evidence type="ECO:0000313" key="11">
    <source>
        <dbReference type="Proteomes" id="UP001497522"/>
    </source>
</evidence>
<dbReference type="Proteomes" id="UP001497522">
    <property type="component" value="Unassembled WGS sequence"/>
</dbReference>
<proteinExistence type="inferred from homology"/>
<feature type="active site" evidence="7">
    <location>
        <position position="251"/>
    </location>
</feature>
<dbReference type="Gene3D" id="2.160.20.10">
    <property type="entry name" value="Single-stranded right-handed beta-helix, Pectin lyase-like"/>
    <property type="match status" value="1"/>
</dbReference>
<evidence type="ECO:0000256" key="1">
    <source>
        <dbReference type="ARBA" id="ARBA00005184"/>
    </source>
</evidence>
<evidence type="ECO:0000256" key="3">
    <source>
        <dbReference type="ARBA" id="ARBA00013229"/>
    </source>
</evidence>
<dbReference type="Pfam" id="PF01095">
    <property type="entry name" value="Pectinesterase"/>
    <property type="match status" value="1"/>
</dbReference>
<dbReference type="PANTHER" id="PTHR31321:SF112">
    <property type="entry name" value="PECTINESTERASE"/>
    <property type="match status" value="1"/>
</dbReference>
<comment type="catalytic activity">
    <reaction evidence="6 8">
        <text>[(1-&gt;4)-alpha-D-galacturonosyl methyl ester](n) + n H2O = [(1-&gt;4)-alpha-D-galacturonosyl](n) + n methanol + n H(+)</text>
        <dbReference type="Rhea" id="RHEA:22380"/>
        <dbReference type="Rhea" id="RHEA-COMP:14570"/>
        <dbReference type="Rhea" id="RHEA-COMP:14573"/>
        <dbReference type="ChEBI" id="CHEBI:15377"/>
        <dbReference type="ChEBI" id="CHEBI:15378"/>
        <dbReference type="ChEBI" id="CHEBI:17790"/>
        <dbReference type="ChEBI" id="CHEBI:140522"/>
        <dbReference type="ChEBI" id="CHEBI:140523"/>
        <dbReference type="EC" id="3.1.1.11"/>
    </reaction>
</comment>
<dbReference type="InterPro" id="IPR000070">
    <property type="entry name" value="Pectinesterase_cat"/>
</dbReference>
<comment type="pathway">
    <text evidence="1 8">Glycan metabolism; pectin degradation; 2-dehydro-3-deoxy-D-gluconate from pectin: step 1/5.</text>
</comment>
<evidence type="ECO:0000256" key="8">
    <source>
        <dbReference type="RuleBase" id="RU000589"/>
    </source>
</evidence>
<keyword evidence="11" id="KW-1185">Reference proteome</keyword>
<comment type="caution">
    <text evidence="10">The sequence shown here is derived from an EMBL/GenBank/DDBJ whole genome shotgun (WGS) entry which is preliminary data.</text>
</comment>
<protein>
    <recommendedName>
        <fullName evidence="3 8">Pectinesterase</fullName>
        <ecNumber evidence="3 8">3.1.1.11</ecNumber>
    </recommendedName>
</protein>